<feature type="domain" description="Exoribonuclease phosphorolytic" evidence="5">
    <location>
        <begin position="31"/>
        <end position="165"/>
    </location>
</feature>
<dbReference type="SUPFAM" id="SSF55666">
    <property type="entry name" value="Ribonuclease PH domain 2-like"/>
    <property type="match status" value="1"/>
</dbReference>
<evidence type="ECO:0000259" key="6">
    <source>
        <dbReference type="Pfam" id="PF03725"/>
    </source>
</evidence>
<dbReference type="GO" id="GO:0000177">
    <property type="term" value="C:cytoplasmic exosome (RNase complex)"/>
    <property type="evidence" value="ECO:0007669"/>
    <property type="project" value="TreeGrafter"/>
</dbReference>
<proteinExistence type="inferred from homology"/>
<evidence type="ECO:0000256" key="3">
    <source>
        <dbReference type="ARBA" id="ARBA00022835"/>
    </source>
</evidence>
<feature type="domain" description="Exoribonuclease phosphorolytic" evidence="6">
    <location>
        <begin position="186"/>
        <end position="245"/>
    </location>
</feature>
<evidence type="ECO:0000256" key="1">
    <source>
        <dbReference type="ARBA" id="ARBA00004496"/>
    </source>
</evidence>
<comment type="function">
    <text evidence="4">Non-catalytic component of the exosome, which is a complex involved in RNA degradation. Contributes to the structuring of the Rrp41 active site.</text>
</comment>
<dbReference type="AlphaFoldDB" id="A0A150J680"/>
<evidence type="ECO:0000313" key="8">
    <source>
        <dbReference type="Proteomes" id="UP000075578"/>
    </source>
</evidence>
<gene>
    <name evidence="4" type="primary">rrp42</name>
    <name evidence="7" type="ORF">AMQ74_00665</name>
</gene>
<protein>
    <recommendedName>
        <fullName evidence="4">Exosome complex component Rrp42</fullName>
    </recommendedName>
</protein>
<dbReference type="CDD" id="cd11365">
    <property type="entry name" value="RNase_PH_archRRP42"/>
    <property type="match status" value="1"/>
</dbReference>
<dbReference type="InterPro" id="IPR050590">
    <property type="entry name" value="Exosome_comp_Rrp42_subfam"/>
</dbReference>
<name>A0A150J680_9EURY</name>
<dbReference type="GO" id="GO:0016075">
    <property type="term" value="P:rRNA catabolic process"/>
    <property type="evidence" value="ECO:0007669"/>
    <property type="project" value="TreeGrafter"/>
</dbReference>
<dbReference type="GO" id="GO:0035925">
    <property type="term" value="F:mRNA 3'-UTR AU-rich region binding"/>
    <property type="evidence" value="ECO:0007669"/>
    <property type="project" value="TreeGrafter"/>
</dbReference>
<evidence type="ECO:0000256" key="2">
    <source>
        <dbReference type="ARBA" id="ARBA00022490"/>
    </source>
</evidence>
<dbReference type="InterPro" id="IPR027408">
    <property type="entry name" value="PNPase/RNase_PH_dom_sf"/>
</dbReference>
<dbReference type="InterPro" id="IPR020869">
    <property type="entry name" value="Rrp42_archaea"/>
</dbReference>
<dbReference type="Proteomes" id="UP000075578">
    <property type="component" value="Unassembled WGS sequence"/>
</dbReference>
<accession>A0A150J680</accession>
<dbReference type="InterPro" id="IPR036345">
    <property type="entry name" value="ExoRNase_PH_dom2_sf"/>
</dbReference>
<comment type="similarity">
    <text evidence="4">Belongs to the RNase PH family. Rrp42 subfamily.</text>
</comment>
<reference evidence="7 8" key="1">
    <citation type="journal article" date="2016" name="ISME J.">
        <title>Chasing the elusive Euryarchaeota class WSA2: genomes reveal a uniquely fastidious methyl-reducing methanogen.</title>
        <authorList>
            <person name="Nobu M.K."/>
            <person name="Narihiro T."/>
            <person name="Kuroda K."/>
            <person name="Mei R."/>
            <person name="Liu W.T."/>
        </authorList>
    </citation>
    <scope>NUCLEOTIDE SEQUENCE [LARGE SCALE GENOMIC DNA]</scope>
    <source>
        <strain evidence="7">U1lsi0528_Bin089</strain>
    </source>
</reference>
<dbReference type="InterPro" id="IPR020568">
    <property type="entry name" value="Ribosomal_Su5_D2-typ_SF"/>
</dbReference>
<evidence type="ECO:0000256" key="4">
    <source>
        <dbReference type="HAMAP-Rule" id="MF_00622"/>
    </source>
</evidence>
<keyword evidence="2 4" id="KW-0963">Cytoplasm</keyword>
<dbReference type="HAMAP" id="MF_00622">
    <property type="entry name" value="Exosome_Rrp42"/>
    <property type="match status" value="1"/>
</dbReference>
<dbReference type="Pfam" id="PF01138">
    <property type="entry name" value="RNase_PH"/>
    <property type="match status" value="1"/>
</dbReference>
<dbReference type="InterPro" id="IPR015847">
    <property type="entry name" value="ExoRNase_PH_dom2"/>
</dbReference>
<keyword evidence="3 4" id="KW-0271">Exosome</keyword>
<dbReference type="PANTHER" id="PTHR11097:SF8">
    <property type="entry name" value="EXOSOME COMPLEX COMPONENT RRP42"/>
    <property type="match status" value="1"/>
</dbReference>
<dbReference type="Gene3D" id="3.30.230.70">
    <property type="entry name" value="GHMP Kinase, N-terminal domain"/>
    <property type="match status" value="1"/>
</dbReference>
<comment type="caution">
    <text evidence="7">The sequence shown here is derived from an EMBL/GenBank/DDBJ whole genome shotgun (WGS) entry which is preliminary data.</text>
</comment>
<dbReference type="Pfam" id="PF03725">
    <property type="entry name" value="RNase_PH_C"/>
    <property type="match status" value="1"/>
</dbReference>
<organism evidence="7 8">
    <name type="scientific">Candidatus Methanofastidiosum methylothiophilum</name>
    <dbReference type="NCBI Taxonomy" id="1705564"/>
    <lineage>
        <taxon>Archaea</taxon>
        <taxon>Methanobacteriati</taxon>
        <taxon>Methanobacteriota</taxon>
        <taxon>Stenosarchaea group</taxon>
        <taxon>Candidatus Methanofastidiosia</taxon>
        <taxon>Candidatus Methanofastidiosales</taxon>
        <taxon>Candidatus Methanofastidiosaceae</taxon>
        <taxon>Candidatus Methanofastidiosum</taxon>
    </lineage>
</organism>
<dbReference type="InterPro" id="IPR001247">
    <property type="entry name" value="ExoRNase_PH_dom1"/>
</dbReference>
<dbReference type="FunFam" id="3.30.230.70:FF:000017">
    <property type="entry name" value="Exosome complex component Rrp42"/>
    <property type="match status" value="1"/>
</dbReference>
<dbReference type="NCBIfam" id="NF003282">
    <property type="entry name" value="PRK04282.1-1"/>
    <property type="match status" value="1"/>
</dbReference>
<comment type="subcellular location">
    <subcellularLocation>
        <location evidence="1 4">Cytoplasm</location>
    </subcellularLocation>
</comment>
<evidence type="ECO:0000313" key="7">
    <source>
        <dbReference type="EMBL" id="KYC52598.1"/>
    </source>
</evidence>
<sequence length="267" mass="29455">MSSVLSEIKKDYMKSLLKTGKREDGRGFDDMRALKIELGMANKAEGSCFVQMGDTKVIAGVKCETGAPFPDTPNQGVFTTNTELIPMASPDFEAGPPREDSIELARIVDRGIRESGAIDFEKLVIKEGELVRVLFVDIHIMDHNGNLIDACGLAAIGALYNTKMPALDEEGMKIEGEFVPLPMKKIPIPCTYAKIADSIIYDPSLEEENVMDSRITATTEDNGNISAMQKGDVGSFKKEEILDIVRRSKVKGDEIRSLLKEKFSEMR</sequence>
<dbReference type="SUPFAM" id="SSF54211">
    <property type="entry name" value="Ribosomal protein S5 domain 2-like"/>
    <property type="match status" value="1"/>
</dbReference>
<dbReference type="EMBL" id="LNGD01000027">
    <property type="protein sequence ID" value="KYC52598.1"/>
    <property type="molecule type" value="Genomic_DNA"/>
</dbReference>
<evidence type="ECO:0000259" key="5">
    <source>
        <dbReference type="Pfam" id="PF01138"/>
    </source>
</evidence>
<dbReference type="PANTHER" id="PTHR11097">
    <property type="entry name" value="EXOSOME COMPLEX EXONUCLEASE RIBOSOMAL RNA PROCESSING PROTEIN"/>
    <property type="match status" value="1"/>
</dbReference>
<comment type="subunit">
    <text evidence="4">Component of the archaeal exosome complex. Forms a hexameric ring-like arrangement composed of 3 Rrp41-Rrp42 heterodimers. The hexameric ring associates with a trimer of Rrp4 and/or Csl4 subunits.</text>
</comment>